<dbReference type="InterPro" id="IPR046342">
    <property type="entry name" value="CBS_dom_sf"/>
</dbReference>
<keyword evidence="1" id="KW-0129">CBS domain</keyword>
<evidence type="ECO:0000256" key="1">
    <source>
        <dbReference type="PROSITE-ProRule" id="PRU00703"/>
    </source>
</evidence>
<gene>
    <name evidence="3" type="ORF">SAMN05720469_1602</name>
</gene>
<organism evidence="3 4">
    <name type="scientific">Fibrobacter intestinalis</name>
    <dbReference type="NCBI Taxonomy" id="28122"/>
    <lineage>
        <taxon>Bacteria</taxon>
        <taxon>Pseudomonadati</taxon>
        <taxon>Fibrobacterota</taxon>
        <taxon>Fibrobacteria</taxon>
        <taxon>Fibrobacterales</taxon>
        <taxon>Fibrobacteraceae</taxon>
        <taxon>Fibrobacter</taxon>
    </lineage>
</organism>
<evidence type="ECO:0000259" key="2">
    <source>
        <dbReference type="PROSITE" id="PS51371"/>
    </source>
</evidence>
<dbReference type="Gene3D" id="3.10.580.10">
    <property type="entry name" value="CBS-domain"/>
    <property type="match status" value="1"/>
</dbReference>
<dbReference type="RefSeq" id="WP_073306343.1">
    <property type="nucleotide sequence ID" value="NZ_FRAW01000060.1"/>
</dbReference>
<proteinExistence type="predicted"/>
<feature type="domain" description="CBS" evidence="2">
    <location>
        <begin position="22"/>
        <end position="86"/>
    </location>
</feature>
<sequence length="246" mass="28550">MEKQEQAYDYMSDHTLKNLINLDEDVACVLETDPLSKATTIMLSKGFSQLLVLRRMPKDMVLREHIVGVVSLQSIVSRLMVSSISLEMPVRKFVEHGQIYMCVEDNNLLSVLDDLEKSEYIVVLDNKRTFVKRLITAFDIAVLYKQKVIPYSQIEFIECFIRDRLIKFGVLPSNDAYGEKFVFSDFISLFAKNWQKLEMGSLDYSLFVQLLEKVRAARNAMMHFRTLDIASRNSIEEMIRLLNITK</sequence>
<evidence type="ECO:0000313" key="4">
    <source>
        <dbReference type="Proteomes" id="UP000184275"/>
    </source>
</evidence>
<evidence type="ECO:0000313" key="3">
    <source>
        <dbReference type="EMBL" id="SHL29166.1"/>
    </source>
</evidence>
<protein>
    <recommendedName>
        <fullName evidence="2">CBS domain-containing protein</fullName>
    </recommendedName>
</protein>
<reference evidence="4" key="1">
    <citation type="submission" date="2016-11" db="EMBL/GenBank/DDBJ databases">
        <authorList>
            <person name="Varghese N."/>
            <person name="Submissions S."/>
        </authorList>
    </citation>
    <scope>NUCLEOTIDE SEQUENCE [LARGE SCALE GENOMIC DNA]</scope>
    <source>
        <strain evidence="4">UWOS</strain>
    </source>
</reference>
<dbReference type="Proteomes" id="UP000184275">
    <property type="component" value="Unassembled WGS sequence"/>
</dbReference>
<keyword evidence="4" id="KW-1185">Reference proteome</keyword>
<dbReference type="SUPFAM" id="SSF54631">
    <property type="entry name" value="CBS-domain pair"/>
    <property type="match status" value="1"/>
</dbReference>
<dbReference type="AlphaFoldDB" id="A0A1M6ZF80"/>
<dbReference type="InterPro" id="IPR000644">
    <property type="entry name" value="CBS_dom"/>
</dbReference>
<dbReference type="EMBL" id="FRAW01000060">
    <property type="protein sequence ID" value="SHL29166.1"/>
    <property type="molecule type" value="Genomic_DNA"/>
</dbReference>
<dbReference type="SMART" id="SM00116">
    <property type="entry name" value="CBS"/>
    <property type="match status" value="1"/>
</dbReference>
<accession>A0A1M6ZF80</accession>
<name>A0A1M6ZF80_9BACT</name>
<dbReference type="PROSITE" id="PS51371">
    <property type="entry name" value="CBS"/>
    <property type="match status" value="1"/>
</dbReference>